<reference evidence="2" key="1">
    <citation type="submission" date="2023-04" db="EMBL/GenBank/DDBJ databases">
        <title>Phytophthora fragariaefolia NBRC 109709.</title>
        <authorList>
            <person name="Ichikawa N."/>
            <person name="Sato H."/>
            <person name="Tonouchi N."/>
        </authorList>
    </citation>
    <scope>NUCLEOTIDE SEQUENCE</scope>
    <source>
        <strain evidence="2">NBRC 109709</strain>
    </source>
</reference>
<evidence type="ECO:0000313" key="3">
    <source>
        <dbReference type="Proteomes" id="UP001165121"/>
    </source>
</evidence>
<gene>
    <name evidence="2" type="ORF">Pfra01_000919700</name>
</gene>
<organism evidence="2 3">
    <name type="scientific">Phytophthora fragariaefolia</name>
    <dbReference type="NCBI Taxonomy" id="1490495"/>
    <lineage>
        <taxon>Eukaryota</taxon>
        <taxon>Sar</taxon>
        <taxon>Stramenopiles</taxon>
        <taxon>Oomycota</taxon>
        <taxon>Peronosporomycetes</taxon>
        <taxon>Peronosporales</taxon>
        <taxon>Peronosporaceae</taxon>
        <taxon>Phytophthora</taxon>
    </lineage>
</organism>
<dbReference type="Proteomes" id="UP001165121">
    <property type="component" value="Unassembled WGS sequence"/>
</dbReference>
<feature type="region of interest" description="Disordered" evidence="1">
    <location>
        <begin position="21"/>
        <end position="48"/>
    </location>
</feature>
<comment type="caution">
    <text evidence="2">The sequence shown here is derived from an EMBL/GenBank/DDBJ whole genome shotgun (WGS) entry which is preliminary data.</text>
</comment>
<feature type="compositionally biased region" description="Basic and acidic residues" evidence="1">
    <location>
        <begin position="211"/>
        <end position="223"/>
    </location>
</feature>
<accession>A0A9W6XB98</accession>
<evidence type="ECO:0000256" key="1">
    <source>
        <dbReference type="SAM" id="MobiDB-lite"/>
    </source>
</evidence>
<feature type="region of interest" description="Disordered" evidence="1">
    <location>
        <begin position="183"/>
        <end position="237"/>
    </location>
</feature>
<protein>
    <submittedName>
        <fullName evidence="2">Unnamed protein product</fullName>
    </submittedName>
</protein>
<feature type="compositionally biased region" description="Acidic residues" evidence="1">
    <location>
        <begin position="224"/>
        <end position="237"/>
    </location>
</feature>
<dbReference type="AlphaFoldDB" id="A0A9W6XB98"/>
<name>A0A9W6XB98_9STRA</name>
<dbReference type="EMBL" id="BSXT01000847">
    <property type="protein sequence ID" value="GMF35077.1"/>
    <property type="molecule type" value="Genomic_DNA"/>
</dbReference>
<sequence>MERGHDNFEYSPEFALCLSRHSCRTRPSRSPTAPTGRAPPPAALPIKPGWERRQQAAGQATSGAAAIDALKGRGAEPCASGRRATRRPYEGRLLQRRSLACIAVPFAGKNSTSFVSSLNTAISADRARQRARVSLSTPAECPEQHRLLLVVQGVGKDTVGMRDSSGNMLDKLAAIWNTSTTHLSQARPAASAASVTSRDGGHRLGSGAVRLDPRADDARSPREVEDDEADGEDWWLK</sequence>
<evidence type="ECO:0000313" key="2">
    <source>
        <dbReference type="EMBL" id="GMF35077.1"/>
    </source>
</evidence>
<keyword evidence="3" id="KW-1185">Reference proteome</keyword>
<proteinExistence type="predicted"/>